<evidence type="ECO:0000256" key="5">
    <source>
        <dbReference type="ARBA" id="ARBA00022692"/>
    </source>
</evidence>
<dbReference type="EMBL" id="OANS01000002">
    <property type="protein sequence ID" value="SNX28696.1"/>
    <property type="molecule type" value="Genomic_DNA"/>
</dbReference>
<dbReference type="PANTHER" id="PTHR23522:SF10">
    <property type="entry name" value="3-PHENYLPROPIONIC ACID TRANSPORTER-RELATED"/>
    <property type="match status" value="1"/>
</dbReference>
<comment type="subcellular location">
    <subcellularLocation>
        <location evidence="1">Cell inner membrane</location>
        <topology evidence="1">Multi-pass membrane protein</topology>
    </subcellularLocation>
</comment>
<dbReference type="GO" id="GO:0005886">
    <property type="term" value="C:plasma membrane"/>
    <property type="evidence" value="ECO:0007669"/>
    <property type="project" value="UniProtKB-SubCell"/>
</dbReference>
<dbReference type="GO" id="GO:0015528">
    <property type="term" value="F:lactose:proton symporter activity"/>
    <property type="evidence" value="ECO:0007669"/>
    <property type="project" value="TreeGrafter"/>
</dbReference>
<protein>
    <submittedName>
        <fullName evidence="10">MFS transporter, PPP family, 3-phenylpropionic acid transporter</fullName>
    </submittedName>
</protein>
<dbReference type="Gene3D" id="1.20.1250.20">
    <property type="entry name" value="MFS general substrate transporter like domains"/>
    <property type="match status" value="2"/>
</dbReference>
<dbReference type="PANTHER" id="PTHR23522">
    <property type="entry name" value="BLL5896 PROTEIN"/>
    <property type="match status" value="1"/>
</dbReference>
<keyword evidence="3" id="KW-1003">Cell membrane</keyword>
<evidence type="ECO:0000256" key="6">
    <source>
        <dbReference type="ARBA" id="ARBA00022989"/>
    </source>
</evidence>
<dbReference type="InterPro" id="IPR026032">
    <property type="entry name" value="HcaT-like"/>
</dbReference>
<dbReference type="SUPFAM" id="SSF103473">
    <property type="entry name" value="MFS general substrate transporter"/>
    <property type="match status" value="1"/>
</dbReference>
<feature type="transmembrane region" description="Helical" evidence="8">
    <location>
        <begin position="237"/>
        <end position="256"/>
    </location>
</feature>
<dbReference type="RefSeq" id="WP_096672982.1">
    <property type="nucleotide sequence ID" value="NZ_OANS01000002.1"/>
</dbReference>
<evidence type="ECO:0000256" key="3">
    <source>
        <dbReference type="ARBA" id="ARBA00022475"/>
    </source>
</evidence>
<evidence type="ECO:0000256" key="7">
    <source>
        <dbReference type="ARBA" id="ARBA00023136"/>
    </source>
</evidence>
<keyword evidence="5 8" id="KW-0812">Transmembrane</keyword>
<dbReference type="AlphaFoldDB" id="A0A240E2I8"/>
<evidence type="ECO:0000256" key="1">
    <source>
        <dbReference type="ARBA" id="ARBA00004429"/>
    </source>
</evidence>
<dbReference type="PIRSF" id="PIRSF004925">
    <property type="entry name" value="HcaT"/>
    <property type="match status" value="1"/>
</dbReference>
<dbReference type="InterPro" id="IPR036259">
    <property type="entry name" value="MFS_trans_sf"/>
</dbReference>
<keyword evidence="6 8" id="KW-1133">Transmembrane helix</keyword>
<feature type="transmembrane region" description="Helical" evidence="8">
    <location>
        <begin position="135"/>
        <end position="155"/>
    </location>
</feature>
<evidence type="ECO:0000313" key="11">
    <source>
        <dbReference type="Proteomes" id="UP000218069"/>
    </source>
</evidence>
<keyword evidence="2" id="KW-0813">Transport</keyword>
<keyword evidence="4" id="KW-0997">Cell inner membrane</keyword>
<gene>
    <name evidence="10" type="ORF">SAMN06295945_1041</name>
</gene>
<feature type="transmembrane region" description="Helical" evidence="8">
    <location>
        <begin position="206"/>
        <end position="225"/>
    </location>
</feature>
<reference evidence="11" key="1">
    <citation type="submission" date="2017-08" db="EMBL/GenBank/DDBJ databases">
        <authorList>
            <person name="Varghese N."/>
            <person name="Submissions S."/>
        </authorList>
    </citation>
    <scope>NUCLEOTIDE SEQUENCE [LARGE SCALE GENOMIC DNA]</scope>
    <source>
        <strain evidence="11">AP-Melu-1000-B4</strain>
    </source>
</reference>
<evidence type="ECO:0000259" key="9">
    <source>
        <dbReference type="Pfam" id="PF12832"/>
    </source>
</evidence>
<feature type="domain" description="Major facilitator superfamily associated" evidence="9">
    <location>
        <begin position="7"/>
        <end position="361"/>
    </location>
</feature>
<evidence type="ECO:0000256" key="8">
    <source>
        <dbReference type="SAM" id="Phobius"/>
    </source>
</evidence>
<feature type="transmembrane region" description="Helical" evidence="8">
    <location>
        <begin position="7"/>
        <end position="32"/>
    </location>
</feature>
<proteinExistence type="predicted"/>
<keyword evidence="11" id="KW-1185">Reference proteome</keyword>
<evidence type="ECO:0000256" key="2">
    <source>
        <dbReference type="ARBA" id="ARBA00022448"/>
    </source>
</evidence>
<feature type="transmembrane region" description="Helical" evidence="8">
    <location>
        <begin position="38"/>
        <end position="60"/>
    </location>
</feature>
<dbReference type="GO" id="GO:0030395">
    <property type="term" value="F:lactose binding"/>
    <property type="evidence" value="ECO:0007669"/>
    <property type="project" value="TreeGrafter"/>
</dbReference>
<sequence length="387" mass="43518">MTPSVRWAFGAFFFLYFAYVGLVSPYASLFFVDRGFSVFQVAVLMSMLQITRIIGPFSWGWLADYLSDRMRIIRFCACLAAVVFLSIYFLHSYLAFFIWMFVLHTILSSLMPLGESATVHALFKDNSFDKRYGRLRMWGSIGFIVMVLCAGELFQRAGIELYPVIGTVVLIALAIVSFQLYEPKIERRKMMKGEFFSVLLNPDVRWFLLSGFFMVFAHAVLYVFYSIYLAGLGYNKFQIGLFWALGVSAEVIFFYFQNKVLSRLDPEVVLQASFGIGVIRFILIALFPVTWVLILAQVMHAGTFAAHHSAATKLLQRWFTGPMQARGQALMATVSYGMGGTLGGLCAGWLWDASVPRNVFVMSALACGLAGMCIQKLRSTGLTSQHS</sequence>
<feature type="transmembrane region" description="Helical" evidence="8">
    <location>
        <begin position="329"/>
        <end position="351"/>
    </location>
</feature>
<organism evidence="10 11">
    <name type="scientific">Polynucleobacter meluiroseus</name>
    <dbReference type="NCBI Taxonomy" id="1938814"/>
    <lineage>
        <taxon>Bacteria</taxon>
        <taxon>Pseudomonadati</taxon>
        <taxon>Pseudomonadota</taxon>
        <taxon>Betaproteobacteria</taxon>
        <taxon>Burkholderiales</taxon>
        <taxon>Burkholderiaceae</taxon>
        <taxon>Polynucleobacter</taxon>
    </lineage>
</organism>
<feature type="transmembrane region" description="Helical" evidence="8">
    <location>
        <begin position="161"/>
        <end position="181"/>
    </location>
</feature>
<name>A0A240E2I8_9BURK</name>
<dbReference type="OrthoDB" id="9150135at2"/>
<evidence type="ECO:0000256" key="4">
    <source>
        <dbReference type="ARBA" id="ARBA00022519"/>
    </source>
</evidence>
<feature type="transmembrane region" description="Helical" evidence="8">
    <location>
        <begin position="96"/>
        <end position="114"/>
    </location>
</feature>
<feature type="transmembrane region" description="Helical" evidence="8">
    <location>
        <begin position="72"/>
        <end position="90"/>
    </location>
</feature>
<evidence type="ECO:0000313" key="10">
    <source>
        <dbReference type="EMBL" id="SNX28696.1"/>
    </source>
</evidence>
<dbReference type="InterPro" id="IPR024989">
    <property type="entry name" value="MFS_assoc_dom"/>
</dbReference>
<dbReference type="Pfam" id="PF12832">
    <property type="entry name" value="MFS_1_like"/>
    <property type="match status" value="1"/>
</dbReference>
<dbReference type="Proteomes" id="UP000218069">
    <property type="component" value="Unassembled WGS sequence"/>
</dbReference>
<keyword evidence="7 8" id="KW-0472">Membrane</keyword>
<accession>A0A240E2I8</accession>